<proteinExistence type="predicted"/>
<gene>
    <name evidence="1" type="ORF">QYE76_026845</name>
</gene>
<evidence type="ECO:0000313" key="1">
    <source>
        <dbReference type="EMBL" id="KAK1621328.1"/>
    </source>
</evidence>
<dbReference type="AlphaFoldDB" id="A0AAD8RL66"/>
<protein>
    <submittedName>
        <fullName evidence="1">Uncharacterized protein</fullName>
    </submittedName>
</protein>
<keyword evidence="2" id="KW-1185">Reference proteome</keyword>
<sequence length="352" mass="40413">MGQPTDEEDDFEVSGPKHLRSRSRFGRGWKIVIDWNNLEHRRCVAACLVKGTAVMERDRIKCRTDNEALAPAWWESLGFIRHKVFKTESIINDHFTYGAIFQPKEPSRCGYAPKYVVAFRGTMLFHPKVLQDLMQDALVLFNTLADNRRFKRTHMDVEKLICSNPTGSVWLAGHSLGASLALEIGRNIMLEKGLSVPTFLFNPPHVSPSPVINKVLSEEHKTGLYTGSYAVKFALANVVPGHRKRTKKLFRQLAPWVPELYVNPDDAICRGYIDYFVQRELVYQKHPRFASTATRTSYRDILFFRTLRSHLLPSARLWTNSRHKTGAHGLRQWWKPDSELALSNTCYVCPLN</sequence>
<dbReference type="Gene3D" id="3.40.50.1820">
    <property type="entry name" value="alpha/beta hydrolase"/>
    <property type="match status" value="1"/>
</dbReference>
<dbReference type="EMBL" id="JAUUTY010000006">
    <property type="protein sequence ID" value="KAK1621328.1"/>
    <property type="molecule type" value="Genomic_DNA"/>
</dbReference>
<dbReference type="InterPro" id="IPR029058">
    <property type="entry name" value="AB_hydrolase_fold"/>
</dbReference>
<evidence type="ECO:0000313" key="2">
    <source>
        <dbReference type="Proteomes" id="UP001231189"/>
    </source>
</evidence>
<dbReference type="Proteomes" id="UP001231189">
    <property type="component" value="Unassembled WGS sequence"/>
</dbReference>
<dbReference type="PANTHER" id="PTHR31479">
    <property type="entry name" value="ALPHA/BETA-HYDROLASES SUPERFAMILY PROTEIN"/>
    <property type="match status" value="1"/>
</dbReference>
<dbReference type="SUPFAM" id="SSF53474">
    <property type="entry name" value="alpha/beta-Hydrolases"/>
    <property type="match status" value="1"/>
</dbReference>
<comment type="caution">
    <text evidence="1">The sequence shown here is derived from an EMBL/GenBank/DDBJ whole genome shotgun (WGS) entry which is preliminary data.</text>
</comment>
<accession>A0AAD8RL66</accession>
<dbReference type="PANTHER" id="PTHR31479:SF41">
    <property type="entry name" value="FUNGAL LIPASE-LIKE DOMAIN-CONTAINING PROTEIN"/>
    <property type="match status" value="1"/>
</dbReference>
<name>A0AAD8RL66_LOLMU</name>
<organism evidence="1 2">
    <name type="scientific">Lolium multiflorum</name>
    <name type="common">Italian ryegrass</name>
    <name type="synonym">Lolium perenne subsp. multiflorum</name>
    <dbReference type="NCBI Taxonomy" id="4521"/>
    <lineage>
        <taxon>Eukaryota</taxon>
        <taxon>Viridiplantae</taxon>
        <taxon>Streptophyta</taxon>
        <taxon>Embryophyta</taxon>
        <taxon>Tracheophyta</taxon>
        <taxon>Spermatophyta</taxon>
        <taxon>Magnoliopsida</taxon>
        <taxon>Liliopsida</taxon>
        <taxon>Poales</taxon>
        <taxon>Poaceae</taxon>
        <taxon>BOP clade</taxon>
        <taxon>Pooideae</taxon>
        <taxon>Poodae</taxon>
        <taxon>Poeae</taxon>
        <taxon>Poeae Chloroplast Group 2 (Poeae type)</taxon>
        <taxon>Loliodinae</taxon>
        <taxon>Loliinae</taxon>
        <taxon>Lolium</taxon>
    </lineage>
</organism>
<reference evidence="1" key="1">
    <citation type="submission" date="2023-07" db="EMBL/GenBank/DDBJ databases">
        <title>A chromosome-level genome assembly of Lolium multiflorum.</title>
        <authorList>
            <person name="Chen Y."/>
            <person name="Copetti D."/>
            <person name="Kolliker R."/>
            <person name="Studer B."/>
        </authorList>
    </citation>
    <scope>NUCLEOTIDE SEQUENCE</scope>
    <source>
        <strain evidence="1">02402/16</strain>
        <tissue evidence="1">Leaf</tissue>
    </source>
</reference>